<feature type="region of interest" description="Disordered" evidence="9">
    <location>
        <begin position="1"/>
        <end position="28"/>
    </location>
</feature>
<evidence type="ECO:0000256" key="1">
    <source>
        <dbReference type="ARBA" id="ARBA00022527"/>
    </source>
</evidence>
<dbReference type="Gene3D" id="1.10.510.10">
    <property type="entry name" value="Transferase(Phosphotransferase) domain 1"/>
    <property type="match status" value="1"/>
</dbReference>
<feature type="region of interest" description="Disordered" evidence="9">
    <location>
        <begin position="1125"/>
        <end position="1195"/>
    </location>
</feature>
<evidence type="ECO:0000256" key="2">
    <source>
        <dbReference type="ARBA" id="ARBA00022679"/>
    </source>
</evidence>
<evidence type="ECO:0000256" key="9">
    <source>
        <dbReference type="SAM" id="MobiDB-lite"/>
    </source>
</evidence>
<feature type="region of interest" description="Disordered" evidence="9">
    <location>
        <begin position="238"/>
        <end position="298"/>
    </location>
</feature>
<dbReference type="KEGG" id="cput:CONPUDRAFT_71880"/>
<feature type="binding site" evidence="7">
    <location>
        <begin position="525"/>
        <end position="526"/>
    </location>
    <ligand>
        <name>ATP</name>
        <dbReference type="ChEBI" id="CHEBI:30616"/>
    </ligand>
</feature>
<dbReference type="PANTHER" id="PTHR24350">
    <property type="entry name" value="SERINE/THREONINE-PROTEIN KINASE IAL-RELATED"/>
    <property type="match status" value="1"/>
</dbReference>
<dbReference type="GO" id="GO:0004674">
    <property type="term" value="F:protein serine/threonine kinase activity"/>
    <property type="evidence" value="ECO:0007669"/>
    <property type="project" value="UniProtKB-KW"/>
</dbReference>
<keyword evidence="3 7" id="KW-0547">Nucleotide-binding</keyword>
<evidence type="ECO:0000256" key="6">
    <source>
        <dbReference type="PIRSR" id="PIRSR630616-1"/>
    </source>
</evidence>
<feature type="compositionally biased region" description="Basic and acidic residues" evidence="9">
    <location>
        <begin position="1"/>
        <end position="10"/>
    </location>
</feature>
<evidence type="ECO:0000256" key="4">
    <source>
        <dbReference type="ARBA" id="ARBA00022777"/>
    </source>
</evidence>
<dbReference type="SMART" id="SM00220">
    <property type="entry name" value="S_TKc"/>
    <property type="match status" value="1"/>
</dbReference>
<dbReference type="InterPro" id="IPR000719">
    <property type="entry name" value="Prot_kinase_dom"/>
</dbReference>
<organism evidence="11 12">
    <name type="scientific">Coniophora puteana (strain RWD-64-598)</name>
    <name type="common">Brown rot fungus</name>
    <dbReference type="NCBI Taxonomy" id="741705"/>
    <lineage>
        <taxon>Eukaryota</taxon>
        <taxon>Fungi</taxon>
        <taxon>Dikarya</taxon>
        <taxon>Basidiomycota</taxon>
        <taxon>Agaricomycotina</taxon>
        <taxon>Agaricomycetes</taxon>
        <taxon>Agaricomycetidae</taxon>
        <taxon>Boletales</taxon>
        <taxon>Coniophorineae</taxon>
        <taxon>Coniophoraceae</taxon>
        <taxon>Coniophora</taxon>
    </lineage>
</organism>
<dbReference type="EMBL" id="JH711576">
    <property type="protein sequence ID" value="EIW83295.1"/>
    <property type="molecule type" value="Genomic_DNA"/>
</dbReference>
<feature type="region of interest" description="Disordered" evidence="9">
    <location>
        <begin position="460"/>
        <end position="480"/>
    </location>
</feature>
<evidence type="ECO:0000256" key="7">
    <source>
        <dbReference type="PIRSR" id="PIRSR630616-2"/>
    </source>
</evidence>
<feature type="compositionally biased region" description="Polar residues" evidence="9">
    <location>
        <begin position="238"/>
        <end position="248"/>
    </location>
</feature>
<evidence type="ECO:0000313" key="12">
    <source>
        <dbReference type="Proteomes" id="UP000053558"/>
    </source>
</evidence>
<dbReference type="InterPro" id="IPR011009">
    <property type="entry name" value="Kinase-like_dom_sf"/>
</dbReference>
<feature type="compositionally biased region" description="Low complexity" evidence="9">
    <location>
        <begin position="1052"/>
        <end position="1070"/>
    </location>
</feature>
<gene>
    <name evidence="11" type="ORF">CONPUDRAFT_71880</name>
</gene>
<accession>A0A5M3MX50</accession>
<dbReference type="RefSeq" id="XP_007766467.1">
    <property type="nucleotide sequence ID" value="XM_007768277.1"/>
</dbReference>
<dbReference type="GO" id="GO:0005524">
    <property type="term" value="F:ATP binding"/>
    <property type="evidence" value="ECO:0007669"/>
    <property type="project" value="UniProtKB-KW"/>
</dbReference>
<feature type="compositionally biased region" description="Acidic residues" evidence="9">
    <location>
        <begin position="753"/>
        <end position="769"/>
    </location>
</feature>
<evidence type="ECO:0000256" key="8">
    <source>
        <dbReference type="PIRSR" id="PIRSR630616-3"/>
    </source>
</evidence>
<feature type="binding site" evidence="7">
    <location>
        <position position="550"/>
    </location>
    <ligand>
        <name>ATP</name>
        <dbReference type="ChEBI" id="CHEBI:30616"/>
    </ligand>
</feature>
<dbReference type="Proteomes" id="UP000053558">
    <property type="component" value="Unassembled WGS sequence"/>
</dbReference>
<dbReference type="PROSITE" id="PS00108">
    <property type="entry name" value="PROTEIN_KINASE_ST"/>
    <property type="match status" value="1"/>
</dbReference>
<feature type="binding site" evidence="7">
    <location>
        <position position="391"/>
    </location>
    <ligand>
        <name>ATP</name>
        <dbReference type="ChEBI" id="CHEBI:30616"/>
    </ligand>
</feature>
<dbReference type="PROSITE" id="PS50011">
    <property type="entry name" value="PROTEIN_KINASE_DOM"/>
    <property type="match status" value="1"/>
</dbReference>
<feature type="compositionally biased region" description="Low complexity" evidence="9">
    <location>
        <begin position="1012"/>
        <end position="1044"/>
    </location>
</feature>
<feature type="compositionally biased region" description="Low complexity" evidence="9">
    <location>
        <begin position="830"/>
        <end position="853"/>
    </location>
</feature>
<evidence type="ECO:0000259" key="10">
    <source>
        <dbReference type="PROSITE" id="PS50011"/>
    </source>
</evidence>
<evidence type="ECO:0000256" key="5">
    <source>
        <dbReference type="ARBA" id="ARBA00022840"/>
    </source>
</evidence>
<feature type="domain" description="Protein kinase" evidence="10">
    <location>
        <begin position="338"/>
        <end position="729"/>
    </location>
</feature>
<dbReference type="SUPFAM" id="SSF56112">
    <property type="entry name" value="Protein kinase-like (PK-like)"/>
    <property type="match status" value="1"/>
</dbReference>
<protein>
    <submittedName>
        <fullName evidence="11">Pkinase-domain-containing protein</fullName>
    </submittedName>
</protein>
<feature type="compositionally biased region" description="Polar residues" evidence="9">
    <location>
        <begin position="790"/>
        <end position="806"/>
    </location>
</feature>
<keyword evidence="12" id="KW-1185">Reference proteome</keyword>
<dbReference type="OMA" id="QRFTGMT"/>
<reference evidence="12" key="1">
    <citation type="journal article" date="2012" name="Science">
        <title>The Paleozoic origin of enzymatic lignin decomposition reconstructed from 31 fungal genomes.</title>
        <authorList>
            <person name="Floudas D."/>
            <person name="Binder M."/>
            <person name="Riley R."/>
            <person name="Barry K."/>
            <person name="Blanchette R.A."/>
            <person name="Henrissat B."/>
            <person name="Martinez A.T."/>
            <person name="Otillar R."/>
            <person name="Spatafora J.W."/>
            <person name="Yadav J.S."/>
            <person name="Aerts A."/>
            <person name="Benoit I."/>
            <person name="Boyd A."/>
            <person name="Carlson A."/>
            <person name="Copeland A."/>
            <person name="Coutinho P.M."/>
            <person name="de Vries R.P."/>
            <person name="Ferreira P."/>
            <person name="Findley K."/>
            <person name="Foster B."/>
            <person name="Gaskell J."/>
            <person name="Glotzer D."/>
            <person name="Gorecki P."/>
            <person name="Heitman J."/>
            <person name="Hesse C."/>
            <person name="Hori C."/>
            <person name="Igarashi K."/>
            <person name="Jurgens J.A."/>
            <person name="Kallen N."/>
            <person name="Kersten P."/>
            <person name="Kohler A."/>
            <person name="Kuees U."/>
            <person name="Kumar T.K.A."/>
            <person name="Kuo A."/>
            <person name="LaButti K."/>
            <person name="Larrondo L.F."/>
            <person name="Lindquist E."/>
            <person name="Ling A."/>
            <person name="Lombard V."/>
            <person name="Lucas S."/>
            <person name="Lundell T."/>
            <person name="Martin R."/>
            <person name="McLaughlin D.J."/>
            <person name="Morgenstern I."/>
            <person name="Morin E."/>
            <person name="Murat C."/>
            <person name="Nagy L.G."/>
            <person name="Nolan M."/>
            <person name="Ohm R.A."/>
            <person name="Patyshakuliyeva A."/>
            <person name="Rokas A."/>
            <person name="Ruiz-Duenas F.J."/>
            <person name="Sabat G."/>
            <person name="Salamov A."/>
            <person name="Samejima M."/>
            <person name="Schmutz J."/>
            <person name="Slot J.C."/>
            <person name="St John F."/>
            <person name="Stenlid J."/>
            <person name="Sun H."/>
            <person name="Sun S."/>
            <person name="Syed K."/>
            <person name="Tsang A."/>
            <person name="Wiebenga A."/>
            <person name="Young D."/>
            <person name="Pisabarro A."/>
            <person name="Eastwood D.C."/>
            <person name="Martin F."/>
            <person name="Cullen D."/>
            <person name="Grigoriev I.V."/>
            <person name="Hibbett D.S."/>
        </authorList>
    </citation>
    <scope>NUCLEOTIDE SEQUENCE [LARGE SCALE GENOMIC DNA]</scope>
    <source>
        <strain evidence="12">RWD-64-598 SS2</strain>
    </source>
</reference>
<feature type="region of interest" description="Disordered" evidence="9">
    <location>
        <begin position="701"/>
        <end position="1100"/>
    </location>
</feature>
<name>A0A5M3MX50_CONPW</name>
<dbReference type="OrthoDB" id="541276at2759"/>
<dbReference type="InterPro" id="IPR008271">
    <property type="entry name" value="Ser/Thr_kinase_AS"/>
</dbReference>
<keyword evidence="4 11" id="KW-0418">Kinase</keyword>
<feature type="compositionally biased region" description="Basic and acidic residues" evidence="9">
    <location>
        <begin position="991"/>
        <end position="1000"/>
    </location>
</feature>
<keyword evidence="5 7" id="KW-0067">ATP-binding</keyword>
<proteinExistence type="predicted"/>
<dbReference type="GeneID" id="19208967"/>
<feature type="active site" description="Proton acceptor" evidence="6">
    <location>
        <position position="521"/>
    </location>
</feature>
<keyword evidence="2" id="KW-0808">Transferase</keyword>
<feature type="compositionally biased region" description="Pro residues" evidence="9">
    <location>
        <begin position="279"/>
        <end position="288"/>
    </location>
</feature>
<dbReference type="AlphaFoldDB" id="A0A5M3MX50"/>
<feature type="compositionally biased region" description="Low complexity" evidence="9">
    <location>
        <begin position="711"/>
        <end position="721"/>
    </location>
</feature>
<keyword evidence="1" id="KW-0723">Serine/threonine-protein kinase</keyword>
<dbReference type="Pfam" id="PF00069">
    <property type="entry name" value="Pkinase"/>
    <property type="match status" value="1"/>
</dbReference>
<dbReference type="Gene3D" id="3.30.200.20">
    <property type="entry name" value="Phosphorylase Kinase, domain 1"/>
    <property type="match status" value="1"/>
</dbReference>
<feature type="cross-link" description="Glycyl lysine isopeptide (Lys-Gly) (interchain with G-Cter in SUMO2)" evidence="8">
    <location>
        <position position="523"/>
    </location>
</feature>
<evidence type="ECO:0000256" key="3">
    <source>
        <dbReference type="ARBA" id="ARBA00022741"/>
    </source>
</evidence>
<comment type="caution">
    <text evidence="11">The sequence shown here is derived from an EMBL/GenBank/DDBJ whole genome shotgun (WGS) entry which is preliminary data.</text>
</comment>
<evidence type="ECO:0000313" key="11">
    <source>
        <dbReference type="EMBL" id="EIW83295.1"/>
    </source>
</evidence>
<sequence>MCERAQDRRTRPPAAPPGSISTQRRRRQAGTCRGFTLFLFRAGSSDAFRAGRRRGEMAISLERVLEYPAKIWSKQARRWDKERHRSRRDGEVHDVRDGVTKTARRGSLGRERVADYVCDAAEHSRAAPLALWVERTELEGHKKLSRCAVDAGWPVARLEGAEEAGGGLVGGTSGKLVGGGSMWREMVAGCEMGKGAHGLLYNAQPIPQPLPFKSSAYANKHRTDHHNDSALRIFNKRFTNSSSRQPSNKPTSPLAPSAPTPPTPKSKHVPFSSLVNRTPTPPARPQTPPRSTSPSSAIEDLLAPGDIVGDGIPLQGQLVRTARIQSPTLEDFSISSEFEVVRRLGSGSYAVVYLVREVLSRPPVSEDGHLGPIDLDIPPQRTVYGREFALKCLGKANLDDEALDAQLSEVTIHQSLRSHPNIVTLHRTFETSAFLLLLLEFVPGEDLFYFLEQSRDHEDEAFDDGTGMGSPSRTPPTPSLLASLHPSQLLGTTRLRLVASMFGQMCDAVQACHEQGVYHRDIKPENFIVTDSLSVSGSSKERRVIVKLSDFGLATTDTESSDMDCGSAPYMSFECRNNVAPTYRTAEADVWSLGIVLINMLYHYNPWTDTAEGACSSFSLFRAHGATFFMQRFTGMTGVVADFLATRVFRMRPYISNPLTAGEFGTWIKDLPSLLSSNPPSPLMSPAVFRGHTRTISTSSAAHTVGHIINSCPPSSRPSSRTGMRTPIIGQRSLSRAPSMGPGSMGPVLREEPELEAPDENDGEADGEGDDGRSRSTKKRGKRGARNKSKASTVLSPTSPTFSTVNGGVDHTLETLASASQTLAREISRQSRPSAPASRSSSIVRPIPISAVSEPPPPVPVSVPVQTHAPEPVKKPSKWKLGFGSKGSNSHEEHAPPSPTSGMSSNVATLLMGLEPAPAQHSHHSSSRSQHSASSDGGRSTGREWRAQNASQEDLAHRGRKQHAPRPNGAGANWSKEGNGALGFAGSPDSSSRRSPERPLHPHPQPTPAQKATWRSSQASSASVATYSTTSTSSSAFTRYSNSSMRSVNTMATATTATSVSSAGSWRQKPAAPPPVGPNGQPIPKNVKSESRTDPRPSWLVLTESAVMTGVPWELYELPRQLHPNPEGAVFGSPPQPRKVRTRKSNLANEISGKGTLDTISERPVPAGYAHVRRDAATSTTDLSDGEDDGPKKVQRGQINALAKMLSALRRCSEPVIHIVAVVI</sequence>
<dbReference type="InterPro" id="IPR030616">
    <property type="entry name" value="Aur-like"/>
</dbReference>
<feature type="compositionally biased region" description="Basic residues" evidence="9">
    <location>
        <begin position="775"/>
        <end position="789"/>
    </location>
</feature>